<organism evidence="1">
    <name type="scientific">Corethron hystrix</name>
    <dbReference type="NCBI Taxonomy" id="216773"/>
    <lineage>
        <taxon>Eukaryota</taxon>
        <taxon>Sar</taxon>
        <taxon>Stramenopiles</taxon>
        <taxon>Ochrophyta</taxon>
        <taxon>Bacillariophyta</taxon>
        <taxon>Coscinodiscophyceae</taxon>
        <taxon>Corethrophycidae</taxon>
        <taxon>Corethrales</taxon>
        <taxon>Corethraceae</taxon>
        <taxon>Corethron</taxon>
    </lineage>
</organism>
<protein>
    <submittedName>
        <fullName evidence="1">Uncharacterized protein</fullName>
    </submittedName>
</protein>
<proteinExistence type="predicted"/>
<sequence>MFLFSRGVVIGDRTDGCNYGNAVLSVGIWLKSHLRQYSLRRMLPSSCAWTVTSSILTTSATGTMTICKGNTASGDGRREEQNFRWFLQSVSGYGSSILGGRLNKLSKSYKTMYE</sequence>
<dbReference type="EMBL" id="HBFR01012761">
    <property type="protein sequence ID" value="CAD8882032.1"/>
    <property type="molecule type" value="Transcribed_RNA"/>
</dbReference>
<dbReference type="AlphaFoldDB" id="A0A7S1BDI9"/>
<name>A0A7S1BDI9_9STRA</name>
<reference evidence="1" key="1">
    <citation type="submission" date="2021-01" db="EMBL/GenBank/DDBJ databases">
        <authorList>
            <person name="Corre E."/>
            <person name="Pelletier E."/>
            <person name="Niang G."/>
            <person name="Scheremetjew M."/>
            <person name="Finn R."/>
            <person name="Kale V."/>
            <person name="Holt S."/>
            <person name="Cochrane G."/>
            <person name="Meng A."/>
            <person name="Brown T."/>
            <person name="Cohen L."/>
        </authorList>
    </citation>
    <scope>NUCLEOTIDE SEQUENCE</scope>
    <source>
        <strain evidence="1">308</strain>
    </source>
</reference>
<evidence type="ECO:0000313" key="1">
    <source>
        <dbReference type="EMBL" id="CAD8882032.1"/>
    </source>
</evidence>
<accession>A0A7S1BDI9</accession>
<gene>
    <name evidence="1" type="ORF">CHYS00102_LOCUS9220</name>
</gene>